<evidence type="ECO:0000313" key="7">
    <source>
        <dbReference type="Proteomes" id="UP000317691"/>
    </source>
</evidence>
<name>A0A538TKW4_UNCEI</name>
<organism evidence="6 7">
    <name type="scientific">Eiseniibacteriota bacterium</name>
    <dbReference type="NCBI Taxonomy" id="2212470"/>
    <lineage>
        <taxon>Bacteria</taxon>
        <taxon>Candidatus Eiseniibacteriota</taxon>
    </lineage>
</organism>
<reference evidence="6 7" key="1">
    <citation type="journal article" date="2019" name="Nat. Microbiol.">
        <title>Mediterranean grassland soil C-N compound turnover is dependent on rainfall and depth, and is mediated by genomically divergent microorganisms.</title>
        <authorList>
            <person name="Diamond S."/>
            <person name="Andeer P.F."/>
            <person name="Li Z."/>
            <person name="Crits-Christoph A."/>
            <person name="Burstein D."/>
            <person name="Anantharaman K."/>
            <person name="Lane K.R."/>
            <person name="Thomas B.C."/>
            <person name="Pan C."/>
            <person name="Northen T.R."/>
            <person name="Banfield J.F."/>
        </authorList>
    </citation>
    <scope>NUCLEOTIDE SEQUENCE [LARGE SCALE GENOMIC DNA]</scope>
    <source>
        <strain evidence="6">WS_9</strain>
    </source>
</reference>
<dbReference type="AlphaFoldDB" id="A0A538TKW4"/>
<dbReference type="CDD" id="cd03801">
    <property type="entry name" value="GT4_PimA-like"/>
    <property type="match status" value="1"/>
</dbReference>
<evidence type="ECO:0000259" key="4">
    <source>
        <dbReference type="Pfam" id="PF00534"/>
    </source>
</evidence>
<dbReference type="InterPro" id="IPR028098">
    <property type="entry name" value="Glyco_trans_4-like_N"/>
</dbReference>
<dbReference type="Proteomes" id="UP000317691">
    <property type="component" value="Unassembled WGS sequence"/>
</dbReference>
<evidence type="ECO:0000259" key="5">
    <source>
        <dbReference type="Pfam" id="PF13439"/>
    </source>
</evidence>
<dbReference type="PANTHER" id="PTHR12526">
    <property type="entry name" value="GLYCOSYLTRANSFERASE"/>
    <property type="match status" value="1"/>
</dbReference>
<feature type="domain" description="Glycosyl transferase family 1" evidence="4">
    <location>
        <begin position="591"/>
        <end position="739"/>
    </location>
</feature>
<dbReference type="InterPro" id="IPR001296">
    <property type="entry name" value="Glyco_trans_1"/>
</dbReference>
<dbReference type="GO" id="GO:0016757">
    <property type="term" value="F:glycosyltransferase activity"/>
    <property type="evidence" value="ECO:0007669"/>
    <property type="project" value="UniProtKB-KW"/>
</dbReference>
<comment type="caution">
    <text evidence="6">The sequence shown here is derived from an EMBL/GenBank/DDBJ whole genome shotgun (WGS) entry which is preliminary data.</text>
</comment>
<dbReference type="EMBL" id="VBOZ01000025">
    <property type="protein sequence ID" value="TMQ64251.1"/>
    <property type="molecule type" value="Genomic_DNA"/>
</dbReference>
<dbReference type="SUPFAM" id="SSF53756">
    <property type="entry name" value="UDP-Glycosyltransferase/glycogen phosphorylase"/>
    <property type="match status" value="2"/>
</dbReference>
<dbReference type="Pfam" id="PF00534">
    <property type="entry name" value="Glycos_transf_1"/>
    <property type="match status" value="2"/>
</dbReference>
<feature type="domain" description="Glycosyltransferase subfamily 4-like N-terminal" evidence="5">
    <location>
        <begin position="20"/>
        <end position="178"/>
    </location>
</feature>
<sequence length="765" mass="83418">MRPDGQDVIRVLHVLPGLGYGGLEAVALNLMGSLPRDRFEVYACTLSHAPVPLLSDISQRGIQVHEVGGEKRGGFSPGMILRLSDLLRRRRIDVCHTHNIAAEIYGHMGVLLARTPILIHHEHGTLHSGHPARLVLKRMFAPGKDHWIAVSDYVRQFLLERAGVPGNKVTVIHNGLPPADGEQAPPTNATVCTVTRLSPEKGVETLVDAWALVNRAVPEATLTIVGSGHLAGELNQRAADIGVSGRVRFLGFQHPPLAAVHDCSIFVLPSHSEGFGMALLEAMRAGKAVIASRVGGIPEFVEHGRTGILVPPGDPAALSEAILSLLRNPARAMELARAGQRVAERFTLERSVRGVTELYEGTIRRKLGLTFSAGSGRWERRPPMTGTDNGRPAARKEPRIALCAAGEIWGGVEQFILTVAEELRRRGVPFVVLLHQDAMLARRLRDASLPVEVIHSAGKYDPLAIFRLTRAFRRHRIDVVHVNGYKAAILAGIAAKLAGLRLVKTEHGMLEPFQGPAKVKMATNAWLDEFLSRRILDAVAFVSRDIQTALAKRYSGVRQAVVYNAIHPTLAPALTATALLPQSAVPAFRMGIVGRLKPIKGHEVLLRAMARLRKRPDLALYVFGEGETEASCRALCKEAAIEDQVHFMGFRSDVAAYMRQMDAIVMPSFHEGIPYTALEAMDLGVPLIASDVGGLREILTHDVDAVLVPPGDPVSLASAIERMAGDEGLRERLRLNARRTVAERFGAAPMVDHYLDLYRIAAQRR</sequence>
<accession>A0A538TKW4</accession>
<evidence type="ECO:0000256" key="1">
    <source>
        <dbReference type="ARBA" id="ARBA00009481"/>
    </source>
</evidence>
<feature type="domain" description="Glycosyltransferase subfamily 4-like N-terminal" evidence="5">
    <location>
        <begin position="409"/>
        <end position="568"/>
    </location>
</feature>
<evidence type="ECO:0000313" key="6">
    <source>
        <dbReference type="EMBL" id="TMQ64251.1"/>
    </source>
</evidence>
<keyword evidence="3 6" id="KW-0808">Transferase</keyword>
<dbReference type="PANTHER" id="PTHR12526:SF640">
    <property type="entry name" value="COLANIC ACID BIOSYNTHESIS GLYCOSYLTRANSFERASE WCAL-RELATED"/>
    <property type="match status" value="1"/>
</dbReference>
<gene>
    <name evidence="6" type="ORF">E6K79_08210</name>
</gene>
<evidence type="ECO:0000256" key="2">
    <source>
        <dbReference type="ARBA" id="ARBA00022676"/>
    </source>
</evidence>
<dbReference type="Pfam" id="PF13439">
    <property type="entry name" value="Glyco_transf_4"/>
    <property type="match status" value="2"/>
</dbReference>
<comment type="similarity">
    <text evidence="1">Belongs to the glycosyltransferase group 1 family. Glycosyltransferase 4 subfamily.</text>
</comment>
<dbReference type="Gene3D" id="3.40.50.2000">
    <property type="entry name" value="Glycogen Phosphorylase B"/>
    <property type="match status" value="4"/>
</dbReference>
<protein>
    <submittedName>
        <fullName evidence="6">Glycosyltransferase</fullName>
    </submittedName>
</protein>
<feature type="domain" description="Glycosyl transferase family 1" evidence="4">
    <location>
        <begin position="184"/>
        <end position="340"/>
    </location>
</feature>
<evidence type="ECO:0000256" key="3">
    <source>
        <dbReference type="ARBA" id="ARBA00022679"/>
    </source>
</evidence>
<dbReference type="CDD" id="cd03811">
    <property type="entry name" value="GT4_GT28_WabH-like"/>
    <property type="match status" value="1"/>
</dbReference>
<proteinExistence type="inferred from homology"/>
<keyword evidence="2" id="KW-0328">Glycosyltransferase</keyword>